<dbReference type="InterPro" id="IPR015943">
    <property type="entry name" value="WD40/YVTN_repeat-like_dom_sf"/>
</dbReference>
<evidence type="ECO:0000256" key="1">
    <source>
        <dbReference type="SAM" id="Phobius"/>
    </source>
</evidence>
<dbReference type="InterPro" id="IPR027383">
    <property type="entry name" value="Znf_put"/>
</dbReference>
<protein>
    <recommendedName>
        <fullName evidence="2">Putative zinc-finger domain-containing protein</fullName>
    </recommendedName>
</protein>
<keyword evidence="4" id="KW-1185">Reference proteome</keyword>
<dbReference type="Proteomes" id="UP000603865">
    <property type="component" value="Unassembled WGS sequence"/>
</dbReference>
<dbReference type="Gene3D" id="1.10.10.1320">
    <property type="entry name" value="Anti-sigma factor, zinc-finger domain"/>
    <property type="match status" value="1"/>
</dbReference>
<comment type="caution">
    <text evidence="3">The sequence shown here is derived from an EMBL/GenBank/DDBJ whole genome shotgun (WGS) entry which is preliminary data.</text>
</comment>
<sequence>MTPCEECRDALPAFLLGDATEQEAQAVRGHLATCAYCTAEAAELSSVLTGLLHAAPEVAPPPALRARLLASAAASEAPTPLSLQAAPASRARAAGRGWAALGLGLAAALGAGMVALNVWPASPVLRRADVVVAAGSQVVIATSNASRDSLTIRRSDGHLERVSLAQARPAWYTGGVFEAGRAYLLDAANERVVVLNMGQGRVEGTMPAPGGAAGLAVLGGRIFVKTAASGELLTFGSGTLNAVSRTSLAAPTQLSQHDLMDGVLTLNGRLYTTQHTTGQVFALSDDGQTLLHTYAVGGAPVALEAWKGRLLVLDVKGRLLELNAGGSVSRTLNLVGTPDKLSVQGGSAYLTDRSGAVTVVDLARFAVTQRKMFGTPMDIVALPGGHLALADAVQGLLMLMPDLSPVPDTLSLKAQPLNGLAFRNESAVFYATESGYGGDQDSAFGAPPVS</sequence>
<dbReference type="EMBL" id="BMQL01000058">
    <property type="protein sequence ID" value="GGR33164.1"/>
    <property type="molecule type" value="Genomic_DNA"/>
</dbReference>
<reference evidence="3" key="2">
    <citation type="submission" date="2020-09" db="EMBL/GenBank/DDBJ databases">
        <authorList>
            <person name="Sun Q."/>
            <person name="Ohkuma M."/>
        </authorList>
    </citation>
    <scope>NUCLEOTIDE SEQUENCE</scope>
    <source>
        <strain evidence="3">JCM 31311</strain>
    </source>
</reference>
<feature type="transmembrane region" description="Helical" evidence="1">
    <location>
        <begin position="98"/>
        <end position="119"/>
    </location>
</feature>
<dbReference type="Pfam" id="PF13490">
    <property type="entry name" value="zf-HC2"/>
    <property type="match status" value="1"/>
</dbReference>
<name>A0A918CN22_9DEIO</name>
<evidence type="ECO:0000259" key="2">
    <source>
        <dbReference type="Pfam" id="PF13490"/>
    </source>
</evidence>
<keyword evidence="1" id="KW-0472">Membrane</keyword>
<dbReference type="InterPro" id="IPR041916">
    <property type="entry name" value="Anti_sigma_zinc_sf"/>
</dbReference>
<dbReference type="RefSeq" id="WP_189093186.1">
    <property type="nucleotide sequence ID" value="NZ_BMQL01000058.1"/>
</dbReference>
<proteinExistence type="predicted"/>
<dbReference type="SUPFAM" id="SSF101898">
    <property type="entry name" value="NHL repeat"/>
    <property type="match status" value="1"/>
</dbReference>
<accession>A0A918CN22</accession>
<reference evidence="3" key="1">
    <citation type="journal article" date="2014" name="Int. J. Syst. Evol. Microbiol.">
        <title>Complete genome sequence of Corynebacterium casei LMG S-19264T (=DSM 44701T), isolated from a smear-ripened cheese.</title>
        <authorList>
            <consortium name="US DOE Joint Genome Institute (JGI-PGF)"/>
            <person name="Walter F."/>
            <person name="Albersmeier A."/>
            <person name="Kalinowski J."/>
            <person name="Ruckert C."/>
        </authorList>
    </citation>
    <scope>NUCLEOTIDE SEQUENCE</scope>
    <source>
        <strain evidence="3">JCM 31311</strain>
    </source>
</reference>
<keyword evidence="1" id="KW-1133">Transmembrane helix</keyword>
<evidence type="ECO:0000313" key="4">
    <source>
        <dbReference type="Proteomes" id="UP000603865"/>
    </source>
</evidence>
<keyword evidence="1" id="KW-0812">Transmembrane</keyword>
<gene>
    <name evidence="3" type="ORF">GCM10008957_49370</name>
</gene>
<evidence type="ECO:0000313" key="3">
    <source>
        <dbReference type="EMBL" id="GGR33164.1"/>
    </source>
</evidence>
<dbReference type="Gene3D" id="2.130.10.10">
    <property type="entry name" value="YVTN repeat-like/Quinoprotein amine dehydrogenase"/>
    <property type="match status" value="1"/>
</dbReference>
<feature type="domain" description="Putative zinc-finger" evidence="2">
    <location>
        <begin position="4"/>
        <end position="37"/>
    </location>
</feature>
<dbReference type="AlphaFoldDB" id="A0A918CN22"/>
<organism evidence="3 4">
    <name type="scientific">Deinococcus ruber</name>
    <dbReference type="NCBI Taxonomy" id="1848197"/>
    <lineage>
        <taxon>Bacteria</taxon>
        <taxon>Thermotogati</taxon>
        <taxon>Deinococcota</taxon>
        <taxon>Deinococci</taxon>
        <taxon>Deinococcales</taxon>
        <taxon>Deinococcaceae</taxon>
        <taxon>Deinococcus</taxon>
    </lineage>
</organism>